<dbReference type="EMBL" id="JACPUR010000026">
    <property type="protein sequence ID" value="MBI3128288.1"/>
    <property type="molecule type" value="Genomic_DNA"/>
</dbReference>
<dbReference type="NCBIfam" id="TIGR00964">
    <property type="entry name" value="secE_bact"/>
    <property type="match status" value="1"/>
</dbReference>
<evidence type="ECO:0000256" key="1">
    <source>
        <dbReference type="ARBA" id="ARBA00004370"/>
    </source>
</evidence>
<evidence type="ECO:0000256" key="7">
    <source>
        <dbReference type="ARBA" id="ARBA00023136"/>
    </source>
</evidence>
<keyword evidence="2" id="KW-0813">Transport</keyword>
<evidence type="ECO:0000256" key="6">
    <source>
        <dbReference type="ARBA" id="ARBA00023010"/>
    </source>
</evidence>
<feature type="transmembrane region" description="Helical" evidence="8">
    <location>
        <begin position="39"/>
        <end position="59"/>
    </location>
</feature>
<evidence type="ECO:0000313" key="9">
    <source>
        <dbReference type="EMBL" id="MBI3128288.1"/>
    </source>
</evidence>
<evidence type="ECO:0000256" key="8">
    <source>
        <dbReference type="SAM" id="Phobius"/>
    </source>
</evidence>
<dbReference type="GO" id="GO:0016020">
    <property type="term" value="C:membrane"/>
    <property type="evidence" value="ECO:0007669"/>
    <property type="project" value="UniProtKB-SubCell"/>
</dbReference>
<dbReference type="InterPro" id="IPR005807">
    <property type="entry name" value="SecE_bac"/>
</dbReference>
<dbReference type="GO" id="GO:0009306">
    <property type="term" value="P:protein secretion"/>
    <property type="evidence" value="ECO:0007669"/>
    <property type="project" value="InterPro"/>
</dbReference>
<keyword evidence="3 8" id="KW-0812">Transmembrane</keyword>
<evidence type="ECO:0000256" key="4">
    <source>
        <dbReference type="ARBA" id="ARBA00022927"/>
    </source>
</evidence>
<proteinExistence type="predicted"/>
<keyword evidence="4" id="KW-0653">Protein transport</keyword>
<sequence>MTAKVMDWFRQARQFLLDVQGEAKRVTWLDLKQTAAQTVLALVFVFVVALYLGIVDLALSRIINYLLRLGF</sequence>
<evidence type="ECO:0000256" key="3">
    <source>
        <dbReference type="ARBA" id="ARBA00022692"/>
    </source>
</evidence>
<comment type="caution">
    <text evidence="9">The sequence shown here is derived from an EMBL/GenBank/DDBJ whole genome shotgun (WGS) entry which is preliminary data.</text>
</comment>
<gene>
    <name evidence="9" type="primary">secE</name>
    <name evidence="9" type="ORF">HYZ11_11840</name>
</gene>
<dbReference type="Pfam" id="PF00584">
    <property type="entry name" value="SecE"/>
    <property type="match status" value="1"/>
</dbReference>
<evidence type="ECO:0000313" key="10">
    <source>
        <dbReference type="Proteomes" id="UP000782312"/>
    </source>
</evidence>
<dbReference type="InterPro" id="IPR001901">
    <property type="entry name" value="Translocase_SecE/Sec61-g"/>
</dbReference>
<accession>A0A932I080</accession>
<evidence type="ECO:0000256" key="5">
    <source>
        <dbReference type="ARBA" id="ARBA00022989"/>
    </source>
</evidence>
<dbReference type="InterPro" id="IPR038379">
    <property type="entry name" value="SecE_sf"/>
</dbReference>
<organism evidence="9 10">
    <name type="scientific">Tectimicrobiota bacterium</name>
    <dbReference type="NCBI Taxonomy" id="2528274"/>
    <lineage>
        <taxon>Bacteria</taxon>
        <taxon>Pseudomonadati</taxon>
        <taxon>Nitrospinota/Tectimicrobiota group</taxon>
        <taxon>Candidatus Tectimicrobiota</taxon>
    </lineage>
</organism>
<comment type="subcellular location">
    <subcellularLocation>
        <location evidence="1">Membrane</location>
    </subcellularLocation>
</comment>
<keyword evidence="5 8" id="KW-1133">Transmembrane helix</keyword>
<dbReference type="Proteomes" id="UP000782312">
    <property type="component" value="Unassembled WGS sequence"/>
</dbReference>
<dbReference type="GO" id="GO:0006605">
    <property type="term" value="P:protein targeting"/>
    <property type="evidence" value="ECO:0007669"/>
    <property type="project" value="InterPro"/>
</dbReference>
<reference evidence="9" key="1">
    <citation type="submission" date="2020-07" db="EMBL/GenBank/DDBJ databases">
        <title>Huge and variable diversity of episymbiotic CPR bacteria and DPANN archaea in groundwater ecosystems.</title>
        <authorList>
            <person name="He C.Y."/>
            <person name="Keren R."/>
            <person name="Whittaker M."/>
            <person name="Farag I.F."/>
            <person name="Doudna J."/>
            <person name="Cate J.H.D."/>
            <person name="Banfield J.F."/>
        </authorList>
    </citation>
    <scope>NUCLEOTIDE SEQUENCE</scope>
    <source>
        <strain evidence="9">NC_groundwater_763_Ag_S-0.2um_68_21</strain>
    </source>
</reference>
<dbReference type="GO" id="GO:0006886">
    <property type="term" value="P:intracellular protein transport"/>
    <property type="evidence" value="ECO:0007669"/>
    <property type="project" value="InterPro"/>
</dbReference>
<protein>
    <submittedName>
        <fullName evidence="9">Preprotein translocase subunit SecE</fullName>
    </submittedName>
</protein>
<dbReference type="Gene3D" id="1.20.5.1030">
    <property type="entry name" value="Preprotein translocase secy subunit"/>
    <property type="match status" value="1"/>
</dbReference>
<dbReference type="GO" id="GO:0008320">
    <property type="term" value="F:protein transmembrane transporter activity"/>
    <property type="evidence" value="ECO:0007669"/>
    <property type="project" value="InterPro"/>
</dbReference>
<name>A0A932I080_UNCTE</name>
<keyword evidence="6" id="KW-0811">Translocation</keyword>
<evidence type="ECO:0000256" key="2">
    <source>
        <dbReference type="ARBA" id="ARBA00022448"/>
    </source>
</evidence>
<dbReference type="AlphaFoldDB" id="A0A932I080"/>
<keyword evidence="7 8" id="KW-0472">Membrane</keyword>